<dbReference type="Proteomes" id="UP000504633">
    <property type="component" value="Unplaced"/>
</dbReference>
<dbReference type="OrthoDB" id="7868606at2759"/>
<accession>A0A6J1LNF1</accession>
<dbReference type="GeneID" id="111598166"/>
<proteinExistence type="predicted"/>
<feature type="region of interest" description="Disordered" evidence="1">
    <location>
        <begin position="94"/>
        <end position="133"/>
    </location>
</feature>
<sequence length="133" mass="14806">MDRDSSTDTSSVYETEPEPRRRRVIFELAVESEPHISPRPEDNGAAFRRFVLNVSNPLDKRLLIISLFNGPIDANFRSLMVELNGGLQDVLREEAEADAAKQRATRPTPANEMETGSTTDTSSETEPSLNDSL</sequence>
<keyword evidence="2" id="KW-1185">Reference proteome</keyword>
<feature type="compositionally biased region" description="Low complexity" evidence="1">
    <location>
        <begin position="112"/>
        <end position="133"/>
    </location>
</feature>
<evidence type="ECO:0000313" key="3">
    <source>
        <dbReference type="RefSeq" id="XP_023169022.1"/>
    </source>
</evidence>
<evidence type="ECO:0000313" key="2">
    <source>
        <dbReference type="Proteomes" id="UP000504633"/>
    </source>
</evidence>
<dbReference type="RefSeq" id="XP_023169022.1">
    <property type="nucleotide sequence ID" value="XM_023313254.2"/>
</dbReference>
<dbReference type="OMA" id="PTPANEM"/>
<dbReference type="AlphaFoldDB" id="A0A6J1LNF1"/>
<organism evidence="2 3">
    <name type="scientific">Drosophila hydei</name>
    <name type="common">Fruit fly</name>
    <dbReference type="NCBI Taxonomy" id="7224"/>
    <lineage>
        <taxon>Eukaryota</taxon>
        <taxon>Metazoa</taxon>
        <taxon>Ecdysozoa</taxon>
        <taxon>Arthropoda</taxon>
        <taxon>Hexapoda</taxon>
        <taxon>Insecta</taxon>
        <taxon>Pterygota</taxon>
        <taxon>Neoptera</taxon>
        <taxon>Endopterygota</taxon>
        <taxon>Diptera</taxon>
        <taxon>Brachycera</taxon>
        <taxon>Muscomorpha</taxon>
        <taxon>Ephydroidea</taxon>
        <taxon>Drosophilidae</taxon>
        <taxon>Drosophila</taxon>
    </lineage>
</organism>
<protein>
    <submittedName>
        <fullName evidence="3">Uncharacterized protein LOC111598166</fullName>
    </submittedName>
</protein>
<reference evidence="3" key="1">
    <citation type="submission" date="2025-08" db="UniProtKB">
        <authorList>
            <consortium name="RefSeq"/>
        </authorList>
    </citation>
    <scope>IDENTIFICATION</scope>
    <source>
        <strain evidence="3">15085-1641.00</strain>
        <tissue evidence="3">Whole body</tissue>
    </source>
</reference>
<name>A0A6J1LNF1_DROHY</name>
<gene>
    <name evidence="3" type="primary">LOC111598166</name>
</gene>
<evidence type="ECO:0000256" key="1">
    <source>
        <dbReference type="SAM" id="MobiDB-lite"/>
    </source>
</evidence>
<dbReference type="KEGG" id="dhe:111598166"/>